<dbReference type="EMBL" id="JAHIBW010000017">
    <property type="protein sequence ID" value="KAG7302819.1"/>
    <property type="molecule type" value="Genomic_DNA"/>
</dbReference>
<dbReference type="PRINTS" id="PR01228">
    <property type="entry name" value="EGGSHELL"/>
</dbReference>
<organism evidence="2 3">
    <name type="scientific">Plutella xylostella</name>
    <name type="common">Diamondback moth</name>
    <name type="synonym">Plutella maculipennis</name>
    <dbReference type="NCBI Taxonomy" id="51655"/>
    <lineage>
        <taxon>Eukaryota</taxon>
        <taxon>Metazoa</taxon>
        <taxon>Ecdysozoa</taxon>
        <taxon>Arthropoda</taxon>
        <taxon>Hexapoda</taxon>
        <taxon>Insecta</taxon>
        <taxon>Pterygota</taxon>
        <taxon>Neoptera</taxon>
        <taxon>Endopterygota</taxon>
        <taxon>Lepidoptera</taxon>
        <taxon>Glossata</taxon>
        <taxon>Ditrysia</taxon>
        <taxon>Yponomeutoidea</taxon>
        <taxon>Plutellidae</taxon>
        <taxon>Plutella</taxon>
    </lineage>
</organism>
<accession>A0ABQ7QC58</accession>
<reference evidence="2 3" key="1">
    <citation type="submission" date="2021-06" db="EMBL/GenBank/DDBJ databases">
        <title>A haploid diamondback moth (Plutella xylostella L.) genome assembly resolves 31 chromosomes and identifies a diamide resistance mutation.</title>
        <authorList>
            <person name="Ward C.M."/>
            <person name="Perry K.D."/>
            <person name="Baker G."/>
            <person name="Powis K."/>
            <person name="Heckel D.G."/>
            <person name="Baxter S.W."/>
        </authorList>
    </citation>
    <scope>NUCLEOTIDE SEQUENCE [LARGE SCALE GENOMIC DNA]</scope>
    <source>
        <strain evidence="2 3">LV</strain>
        <tissue evidence="2">Single pupa</tissue>
    </source>
</reference>
<gene>
    <name evidence="2" type="ORF">JYU34_012796</name>
</gene>
<dbReference type="Proteomes" id="UP000823941">
    <property type="component" value="Chromosome 17"/>
</dbReference>
<evidence type="ECO:0000313" key="3">
    <source>
        <dbReference type="Proteomes" id="UP000823941"/>
    </source>
</evidence>
<name>A0ABQ7QC58_PLUXY</name>
<evidence type="ECO:0000256" key="1">
    <source>
        <dbReference type="SAM" id="SignalP"/>
    </source>
</evidence>
<feature type="chain" id="PRO_5045281538" evidence="1">
    <location>
        <begin position="24"/>
        <end position="176"/>
    </location>
</feature>
<keyword evidence="1" id="KW-0732">Signal</keyword>
<evidence type="ECO:0000313" key="2">
    <source>
        <dbReference type="EMBL" id="KAG7302819.1"/>
    </source>
</evidence>
<sequence>MKIAHSTINTLLLSLLGISTVFAENHESNIEVIPLTNTQHEKQHISDSDVPNTNTNVLENKNPLAELILNDNNERINHSEAQSRVKRHFLPYYPGYYPYYRPYPVPLPLVGGFGGGVIIGGIGGYGYGRGFGGYGRGFGGYGRGFGGYGRGFGGRGFGGHGFGHGFGGFGGHGGRG</sequence>
<feature type="signal peptide" evidence="1">
    <location>
        <begin position="1"/>
        <end position="23"/>
    </location>
</feature>
<comment type="caution">
    <text evidence="2">The sequence shown here is derived from an EMBL/GenBank/DDBJ whole genome shotgun (WGS) entry which is preliminary data.</text>
</comment>
<protein>
    <submittedName>
        <fullName evidence="2">Uncharacterized protein</fullName>
    </submittedName>
</protein>
<proteinExistence type="predicted"/>
<keyword evidence="3" id="KW-1185">Reference proteome</keyword>